<feature type="compositionally biased region" description="Basic residues" evidence="5">
    <location>
        <begin position="21"/>
        <end position="33"/>
    </location>
</feature>
<dbReference type="Proteomes" id="UP001165120">
    <property type="component" value="Unassembled WGS sequence"/>
</dbReference>
<gene>
    <name evidence="6" type="ORF">Cboi02_000610700</name>
</gene>
<evidence type="ECO:0000313" key="6">
    <source>
        <dbReference type="EMBL" id="GME79391.1"/>
    </source>
</evidence>
<keyword evidence="2" id="KW-0689">Ribosomal protein</keyword>
<dbReference type="GO" id="GO:0005840">
    <property type="term" value="C:ribosome"/>
    <property type="evidence" value="ECO:0007669"/>
    <property type="project" value="UniProtKB-KW"/>
</dbReference>
<comment type="caution">
    <text evidence="6">The sequence shown here is derived from an EMBL/GenBank/DDBJ whole genome shotgun (WGS) entry which is preliminary data.</text>
</comment>
<name>A0A9W6T8F3_CANBO</name>
<evidence type="ECO:0000256" key="4">
    <source>
        <dbReference type="ARBA" id="ARBA00040565"/>
    </source>
</evidence>
<keyword evidence="7" id="KW-1185">Reference proteome</keyword>
<dbReference type="EMBL" id="BSXN01003504">
    <property type="protein sequence ID" value="GME79391.1"/>
    <property type="molecule type" value="Genomic_DNA"/>
</dbReference>
<dbReference type="InterPro" id="IPR023574">
    <property type="entry name" value="Ribosomal_uL4_dom_sf"/>
</dbReference>
<protein>
    <recommendedName>
        <fullName evidence="4">Large ribosomal subunit protein uL4m</fullName>
    </recommendedName>
</protein>
<evidence type="ECO:0000256" key="1">
    <source>
        <dbReference type="ARBA" id="ARBA00010528"/>
    </source>
</evidence>
<sequence>MELDNRRVGSSNPPGRSDHKFSRHKLFKQKGTGRARVGDANSPIRWRGAYALARTAPNDFSTTLPSKLYRLAYRIALSDYYKNNKLFIIGEKMKNNEDQIENILTNKSNDSFNLEISKTDSVHSLFKFNKIHNFKDLNLLFIPNNYDNCENLIKITEKFGKKANIIRKEDIQIRDLLKANRIFMEKDALLYFASQLGKDIY</sequence>
<dbReference type="SUPFAM" id="SSF52166">
    <property type="entry name" value="Ribosomal protein L4"/>
    <property type="match status" value="1"/>
</dbReference>
<dbReference type="InterPro" id="IPR013005">
    <property type="entry name" value="Ribosomal_uL4-like"/>
</dbReference>
<evidence type="ECO:0000256" key="3">
    <source>
        <dbReference type="ARBA" id="ARBA00023274"/>
    </source>
</evidence>
<dbReference type="Pfam" id="PF00573">
    <property type="entry name" value="Ribosomal_L4"/>
    <property type="match status" value="1"/>
</dbReference>
<organism evidence="6 7">
    <name type="scientific">Candida boidinii</name>
    <name type="common">Yeast</name>
    <dbReference type="NCBI Taxonomy" id="5477"/>
    <lineage>
        <taxon>Eukaryota</taxon>
        <taxon>Fungi</taxon>
        <taxon>Dikarya</taxon>
        <taxon>Ascomycota</taxon>
        <taxon>Saccharomycotina</taxon>
        <taxon>Pichiomycetes</taxon>
        <taxon>Pichiales</taxon>
        <taxon>Pichiaceae</taxon>
        <taxon>Ogataea</taxon>
        <taxon>Ogataea/Candida clade</taxon>
    </lineage>
</organism>
<dbReference type="Gene3D" id="3.40.1370.10">
    <property type="match status" value="1"/>
</dbReference>
<comment type="similarity">
    <text evidence="1">Belongs to the universal ribosomal protein uL4 family.</text>
</comment>
<evidence type="ECO:0000256" key="2">
    <source>
        <dbReference type="ARBA" id="ARBA00022980"/>
    </source>
</evidence>
<feature type="region of interest" description="Disordered" evidence="5">
    <location>
        <begin position="1"/>
        <end position="34"/>
    </location>
</feature>
<keyword evidence="3" id="KW-0687">Ribonucleoprotein</keyword>
<reference evidence="6" key="1">
    <citation type="submission" date="2023-04" db="EMBL/GenBank/DDBJ databases">
        <title>Candida boidinii NBRC 10035.</title>
        <authorList>
            <person name="Ichikawa N."/>
            <person name="Sato H."/>
            <person name="Tonouchi N."/>
        </authorList>
    </citation>
    <scope>NUCLEOTIDE SEQUENCE</scope>
    <source>
        <strain evidence="6">NBRC 10035</strain>
    </source>
</reference>
<dbReference type="InterPro" id="IPR002136">
    <property type="entry name" value="Ribosomal_uL4"/>
</dbReference>
<proteinExistence type="inferred from homology"/>
<dbReference type="GO" id="GO:0003735">
    <property type="term" value="F:structural constituent of ribosome"/>
    <property type="evidence" value="ECO:0007669"/>
    <property type="project" value="InterPro"/>
</dbReference>
<dbReference type="PANTHER" id="PTHR10746">
    <property type="entry name" value="50S RIBOSOMAL PROTEIN L4"/>
    <property type="match status" value="1"/>
</dbReference>
<accession>A0A9W6T8F3</accession>
<dbReference type="GO" id="GO:0006412">
    <property type="term" value="P:translation"/>
    <property type="evidence" value="ECO:0007669"/>
    <property type="project" value="InterPro"/>
</dbReference>
<dbReference type="AlphaFoldDB" id="A0A9W6T8F3"/>
<dbReference type="GO" id="GO:1990904">
    <property type="term" value="C:ribonucleoprotein complex"/>
    <property type="evidence" value="ECO:0007669"/>
    <property type="project" value="UniProtKB-KW"/>
</dbReference>
<evidence type="ECO:0000256" key="5">
    <source>
        <dbReference type="SAM" id="MobiDB-lite"/>
    </source>
</evidence>
<evidence type="ECO:0000313" key="7">
    <source>
        <dbReference type="Proteomes" id="UP001165120"/>
    </source>
</evidence>
<dbReference type="PANTHER" id="PTHR10746:SF6">
    <property type="entry name" value="LARGE RIBOSOMAL SUBUNIT PROTEIN UL4M"/>
    <property type="match status" value="1"/>
</dbReference>